<evidence type="ECO:0000313" key="2">
    <source>
        <dbReference type="Proteomes" id="UP001203423"/>
    </source>
</evidence>
<comment type="caution">
    <text evidence="1">The sequence shown here is derived from an EMBL/GenBank/DDBJ whole genome shotgun (WGS) entry which is preliminary data.</text>
</comment>
<accession>A0ABT0LGX4</accession>
<dbReference type="Proteomes" id="UP001203423">
    <property type="component" value="Unassembled WGS sequence"/>
</dbReference>
<evidence type="ECO:0000313" key="1">
    <source>
        <dbReference type="EMBL" id="MCL1126705.1"/>
    </source>
</evidence>
<dbReference type="RefSeq" id="WP_248942120.1">
    <property type="nucleotide sequence ID" value="NZ_JAKIKS010000103.1"/>
</dbReference>
<sequence>MLIDWPVKTFGLPQLNSYTLKRQPNILRTPMASGHARQRRINNSVPTKMTAQWLLNLDKRNDFIGFIDYALSGGNTWFNLPIKVGDQLIDHECRFTTHPADDETPTLNHIIFKSVIEIRKAYRSPDEAIVTSILSPMTIDDFVAGASMSLYYKEN</sequence>
<keyword evidence="2" id="KW-1185">Reference proteome</keyword>
<proteinExistence type="predicted"/>
<organism evidence="1 2">
    <name type="scientific">Shewanella surugensis</name>
    <dbReference type="NCBI Taxonomy" id="212020"/>
    <lineage>
        <taxon>Bacteria</taxon>
        <taxon>Pseudomonadati</taxon>
        <taxon>Pseudomonadota</taxon>
        <taxon>Gammaproteobacteria</taxon>
        <taxon>Alteromonadales</taxon>
        <taxon>Shewanellaceae</taxon>
        <taxon>Shewanella</taxon>
    </lineage>
</organism>
<name>A0ABT0LGX4_9GAMM</name>
<protein>
    <submittedName>
        <fullName evidence="1">Uncharacterized protein</fullName>
    </submittedName>
</protein>
<gene>
    <name evidence="1" type="ORF">L2764_20005</name>
</gene>
<dbReference type="EMBL" id="JAKIKS010000103">
    <property type="protein sequence ID" value="MCL1126705.1"/>
    <property type="molecule type" value="Genomic_DNA"/>
</dbReference>
<reference evidence="1 2" key="1">
    <citation type="submission" date="2022-01" db="EMBL/GenBank/DDBJ databases">
        <title>Whole genome-based taxonomy of the Shewanellaceae.</title>
        <authorList>
            <person name="Martin-Rodriguez A.J."/>
        </authorList>
    </citation>
    <scope>NUCLEOTIDE SEQUENCE [LARGE SCALE GENOMIC DNA]</scope>
    <source>
        <strain evidence="1 2">DSM 17177</strain>
    </source>
</reference>